<dbReference type="RefSeq" id="WP_147925849.1">
    <property type="nucleotide sequence ID" value="NZ_VKAC01000004.1"/>
</dbReference>
<keyword evidence="2" id="KW-0808">Transferase</keyword>
<dbReference type="EMBL" id="VKAC01000004">
    <property type="protein sequence ID" value="TXR56720.1"/>
    <property type="molecule type" value="Genomic_DNA"/>
</dbReference>
<dbReference type="InterPro" id="IPR051678">
    <property type="entry name" value="AGP_Transferase"/>
</dbReference>
<dbReference type="Gene3D" id="3.90.1200.10">
    <property type="match status" value="1"/>
</dbReference>
<dbReference type="AlphaFoldDB" id="A0A5C8ZIM1"/>
<proteinExistence type="predicted"/>
<sequence length="253" mass="26536">MAGPEVQVVVAHRARATLRVGDVFLKVDPDRAGIDAEVAAMAAVAVPTPRVLWREHPVLALERVPGTALGTFGGATPVGAAAWTAAGAAVRSVHETPLRAAGAEAAASASVPSADRLDDACAWFAARGLLPDGVLERNRRLGQQVLGSPRRAFVHGDLQPDHVFVDEDDRVTGVIDWSGAGAGDPLLDLAVLTLGHPQHLGDVVAGYGRDVELPAVRAWWAYRCLTAVPWLAEHGFGPPETYPETAVLLRDGG</sequence>
<dbReference type="InterPro" id="IPR002575">
    <property type="entry name" value="Aminoglycoside_PTrfase"/>
</dbReference>
<dbReference type="PANTHER" id="PTHR21310:SF40">
    <property type="entry name" value="AMINOGLYCOSIDE PHOSPHOTRANSFERASE DOMAIN-CONTAINING PROTEIN-RELATED"/>
    <property type="match status" value="1"/>
</dbReference>
<dbReference type="PANTHER" id="PTHR21310">
    <property type="entry name" value="AMINOGLYCOSIDE PHOSPHOTRANSFERASE-RELATED-RELATED"/>
    <property type="match status" value="1"/>
</dbReference>
<name>A0A5C8ZIM1_9ACTN</name>
<dbReference type="GO" id="GO:0016740">
    <property type="term" value="F:transferase activity"/>
    <property type="evidence" value="ECO:0007669"/>
    <property type="project" value="UniProtKB-KW"/>
</dbReference>
<gene>
    <name evidence="2" type="ORF">FMM08_08215</name>
</gene>
<dbReference type="Pfam" id="PF01636">
    <property type="entry name" value="APH"/>
    <property type="match status" value="1"/>
</dbReference>
<dbReference type="InterPro" id="IPR011009">
    <property type="entry name" value="Kinase-like_dom_sf"/>
</dbReference>
<protein>
    <submittedName>
        <fullName evidence="2">Phosphotransferase</fullName>
    </submittedName>
</protein>
<organism evidence="2 3">
    <name type="scientific">Quadrisphaera setariae</name>
    <dbReference type="NCBI Taxonomy" id="2593304"/>
    <lineage>
        <taxon>Bacteria</taxon>
        <taxon>Bacillati</taxon>
        <taxon>Actinomycetota</taxon>
        <taxon>Actinomycetes</taxon>
        <taxon>Kineosporiales</taxon>
        <taxon>Kineosporiaceae</taxon>
        <taxon>Quadrisphaera</taxon>
    </lineage>
</organism>
<dbReference type="OrthoDB" id="9797603at2"/>
<accession>A0A5C8ZIM1</accession>
<comment type="caution">
    <text evidence="2">The sequence shown here is derived from an EMBL/GenBank/DDBJ whole genome shotgun (WGS) entry which is preliminary data.</text>
</comment>
<evidence type="ECO:0000313" key="3">
    <source>
        <dbReference type="Proteomes" id="UP000321234"/>
    </source>
</evidence>
<feature type="domain" description="Aminoglycoside phosphotransferase" evidence="1">
    <location>
        <begin position="21"/>
        <end position="211"/>
    </location>
</feature>
<keyword evidence="3" id="KW-1185">Reference proteome</keyword>
<reference evidence="2 3" key="1">
    <citation type="submission" date="2019-07" db="EMBL/GenBank/DDBJ databases">
        <title>Quadrisphaera sp. strain DD2A genome sequencing and assembly.</title>
        <authorList>
            <person name="Kim I."/>
        </authorList>
    </citation>
    <scope>NUCLEOTIDE SEQUENCE [LARGE SCALE GENOMIC DNA]</scope>
    <source>
        <strain evidence="2 3">DD2A</strain>
    </source>
</reference>
<evidence type="ECO:0000313" key="2">
    <source>
        <dbReference type="EMBL" id="TXR56720.1"/>
    </source>
</evidence>
<dbReference type="Proteomes" id="UP000321234">
    <property type="component" value="Unassembled WGS sequence"/>
</dbReference>
<evidence type="ECO:0000259" key="1">
    <source>
        <dbReference type="Pfam" id="PF01636"/>
    </source>
</evidence>
<dbReference type="SUPFAM" id="SSF56112">
    <property type="entry name" value="Protein kinase-like (PK-like)"/>
    <property type="match status" value="1"/>
</dbReference>